<dbReference type="InterPro" id="IPR016167">
    <property type="entry name" value="FAD-bd_PCMH_sub1"/>
</dbReference>
<evidence type="ECO:0000256" key="1">
    <source>
        <dbReference type="ARBA" id="ARBA00023002"/>
    </source>
</evidence>
<dbReference type="Pfam" id="PF01565">
    <property type="entry name" value="FAD_binding_4"/>
    <property type="match status" value="1"/>
</dbReference>
<dbReference type="Gene3D" id="3.30.465.10">
    <property type="match status" value="1"/>
</dbReference>
<dbReference type="RefSeq" id="WP_134513767.1">
    <property type="nucleotide sequence ID" value="NZ_SOHJ01000004.1"/>
</dbReference>
<dbReference type="GO" id="GO:0071949">
    <property type="term" value="F:FAD binding"/>
    <property type="evidence" value="ECO:0007669"/>
    <property type="project" value="InterPro"/>
</dbReference>
<dbReference type="InterPro" id="IPR016166">
    <property type="entry name" value="FAD-bd_PCMH"/>
</dbReference>
<dbReference type="PANTHER" id="PTHR43762">
    <property type="entry name" value="L-GULONOLACTONE OXIDASE"/>
    <property type="match status" value="1"/>
</dbReference>
<dbReference type="InterPro" id="IPR036318">
    <property type="entry name" value="FAD-bd_PCMH-like_sf"/>
</dbReference>
<dbReference type="GO" id="GO:0080049">
    <property type="term" value="F:L-gulono-1,4-lactone dehydrogenase activity"/>
    <property type="evidence" value="ECO:0007669"/>
    <property type="project" value="TreeGrafter"/>
</dbReference>
<dbReference type="Gene3D" id="3.30.70.2520">
    <property type="match status" value="1"/>
</dbReference>
<dbReference type="InterPro" id="IPR006094">
    <property type="entry name" value="Oxid_FAD_bind_N"/>
</dbReference>
<dbReference type="InterPro" id="IPR010031">
    <property type="entry name" value="FAD_lactone_oxidase-like"/>
</dbReference>
<evidence type="ECO:0000259" key="2">
    <source>
        <dbReference type="PROSITE" id="PS51387"/>
    </source>
</evidence>
<protein>
    <submittedName>
        <fullName evidence="3">FAD-binding protein</fullName>
    </submittedName>
</protein>
<dbReference type="Proteomes" id="UP000298170">
    <property type="component" value="Unassembled WGS sequence"/>
</dbReference>
<reference evidence="3 4" key="1">
    <citation type="submission" date="2019-03" db="EMBL/GenBank/DDBJ databases">
        <title>Genomics of glacier-inhabiting Cryobacterium strains.</title>
        <authorList>
            <person name="Liu Q."/>
            <person name="Xin Y.-H."/>
        </authorList>
    </citation>
    <scope>NUCLEOTIDE SEQUENCE [LARGE SCALE GENOMIC DNA]</scope>
    <source>
        <strain evidence="3 4">Sr39</strain>
    </source>
</reference>
<dbReference type="OrthoDB" id="9800184at2"/>
<dbReference type="GO" id="GO:0016020">
    <property type="term" value="C:membrane"/>
    <property type="evidence" value="ECO:0007669"/>
    <property type="project" value="InterPro"/>
</dbReference>
<keyword evidence="4" id="KW-1185">Reference proteome</keyword>
<name>A0A4R9AH65_9MICO</name>
<comment type="caution">
    <text evidence="3">The sequence shown here is derived from an EMBL/GenBank/DDBJ whole genome shotgun (WGS) entry which is preliminary data.</text>
</comment>
<accession>A0A4R9AH65</accession>
<dbReference type="AlphaFoldDB" id="A0A4R9AH65"/>
<dbReference type="Gene3D" id="1.10.45.10">
    <property type="entry name" value="Vanillyl-alcohol Oxidase, Chain A, domain 4"/>
    <property type="match status" value="1"/>
</dbReference>
<dbReference type="InterPro" id="IPR016171">
    <property type="entry name" value="Vanillyl_alc_oxidase_C-sub2"/>
</dbReference>
<dbReference type="Pfam" id="PF04030">
    <property type="entry name" value="ALO"/>
    <property type="match status" value="1"/>
</dbReference>
<gene>
    <name evidence="3" type="ORF">E3T39_05825</name>
</gene>
<dbReference type="PIRSF" id="PIRSF000136">
    <property type="entry name" value="LGO_GLO"/>
    <property type="match status" value="1"/>
</dbReference>
<proteinExistence type="predicted"/>
<organism evidence="3 4">
    <name type="scientific">Cryobacterium suzukii</name>
    <dbReference type="NCBI Taxonomy" id="1259198"/>
    <lineage>
        <taxon>Bacteria</taxon>
        <taxon>Bacillati</taxon>
        <taxon>Actinomycetota</taxon>
        <taxon>Actinomycetes</taxon>
        <taxon>Micrococcales</taxon>
        <taxon>Microbacteriaceae</taxon>
        <taxon>Cryobacterium</taxon>
    </lineage>
</organism>
<dbReference type="InterPro" id="IPR016169">
    <property type="entry name" value="FAD-bd_PCMH_sub2"/>
</dbReference>
<dbReference type="GO" id="GO:0003885">
    <property type="term" value="F:D-arabinono-1,4-lactone oxidase activity"/>
    <property type="evidence" value="ECO:0007669"/>
    <property type="project" value="InterPro"/>
</dbReference>
<evidence type="ECO:0000313" key="3">
    <source>
        <dbReference type="EMBL" id="TFD61560.1"/>
    </source>
</evidence>
<sequence length="421" mass="45192">MNQTSERNWAGNYRYSAPIAHPTTVDEVQQLVAAAPQVRALGSRHSFNAIADSPGTLVALDLVDDAIVIDPGALSVEVSGGATYGTLAVELQRQGYALHNLASLPHISVAGAIATGTHGSGDRNGSLATAVRALEIVTGSGDLLRVSRETTPDFAGMVVALGALGIVTRVTLDIQPTFAVRQFVYENLPWGEVLQHFDAVMGSAYSVSLFTNWLGENVDQAWVKSRGGDYAGESEFFGGTAATLGRHPLPGISAVNCTEQFGVSGPWSERLAHFRLAFTPSNGDELQSEYHVPREHAVAAIEAMRTLSARIAPLLLVGEVRSIAADDLWLSPNFERAGVALHFTWKPEQAAVEALLPAVEAALAPFAVRPHWGKLFQTDAKTLAASFPRLDDFRALVDRLDPAGKFRNDFLERTVFGRART</sequence>
<keyword evidence="1" id="KW-0560">Oxidoreductase</keyword>
<dbReference type="InterPro" id="IPR007173">
    <property type="entry name" value="ALO_C"/>
</dbReference>
<feature type="domain" description="FAD-binding PCMH-type" evidence="2">
    <location>
        <begin position="12"/>
        <end position="177"/>
    </location>
</feature>
<dbReference type="Gene3D" id="3.30.70.2530">
    <property type="match status" value="1"/>
</dbReference>
<evidence type="ECO:0000313" key="4">
    <source>
        <dbReference type="Proteomes" id="UP000298170"/>
    </source>
</evidence>
<dbReference type="SUPFAM" id="SSF56176">
    <property type="entry name" value="FAD-binding/transporter-associated domain-like"/>
    <property type="match status" value="1"/>
</dbReference>
<dbReference type="PROSITE" id="PS51387">
    <property type="entry name" value="FAD_PCMH"/>
    <property type="match status" value="1"/>
</dbReference>
<dbReference type="Gene3D" id="3.30.43.10">
    <property type="entry name" value="Uridine Diphospho-n-acetylenolpyruvylglucosamine Reductase, domain 2"/>
    <property type="match status" value="1"/>
</dbReference>
<dbReference type="PANTHER" id="PTHR43762:SF1">
    <property type="entry name" value="D-ARABINONO-1,4-LACTONE OXIDASE"/>
    <property type="match status" value="1"/>
</dbReference>
<dbReference type="EMBL" id="SOHJ01000004">
    <property type="protein sequence ID" value="TFD61560.1"/>
    <property type="molecule type" value="Genomic_DNA"/>
</dbReference>